<keyword evidence="4" id="KW-1133">Transmembrane helix</keyword>
<keyword evidence="7" id="KW-1185">Reference proteome</keyword>
<keyword evidence="3" id="KW-0812">Transmembrane</keyword>
<sequence>MSSFYLHEYIHASIFCSGLVLNLTTIAVVLIKTSNELKVLATCFCYEKRVLQGKENLGKCRLQSIIVLLFIPHMFHIAYSVQAATPRELLVPIFDEFYGTNSTVAFGLHVDKKINEYTILWHNESGFIDVLAFEPAVALTYLIFVPVFSNNYIIYTRKNLLRMMSDKLRHMSTKTRGIHESFAKVLTISAATSAVFAPI</sequence>
<evidence type="ECO:0000256" key="3">
    <source>
        <dbReference type="ARBA" id="ARBA00022692"/>
    </source>
</evidence>
<evidence type="ECO:0000256" key="2">
    <source>
        <dbReference type="ARBA" id="ARBA00009166"/>
    </source>
</evidence>
<dbReference type="AlphaFoldDB" id="A0A2A6CLH4"/>
<reference evidence="6" key="2">
    <citation type="submission" date="2022-06" db="UniProtKB">
        <authorList>
            <consortium name="EnsemblMetazoa"/>
        </authorList>
    </citation>
    <scope>IDENTIFICATION</scope>
    <source>
        <strain evidence="6">PS312</strain>
    </source>
</reference>
<evidence type="ECO:0000256" key="5">
    <source>
        <dbReference type="ARBA" id="ARBA00023136"/>
    </source>
</evidence>
<dbReference type="Proteomes" id="UP000005239">
    <property type="component" value="Unassembled WGS sequence"/>
</dbReference>
<dbReference type="PANTHER" id="PTHR22945">
    <property type="entry name" value="SERPENTINE RECEPTOR, CLASS D DELTA"/>
    <property type="match status" value="1"/>
</dbReference>
<dbReference type="PANTHER" id="PTHR22945:SF40">
    <property type="entry name" value="SERPENTINE RECEPTOR, CLASS D (DELTA)-RELATED"/>
    <property type="match status" value="1"/>
</dbReference>
<name>A0A2A6CLH4_PRIPA</name>
<evidence type="ECO:0000313" key="6">
    <source>
        <dbReference type="EnsemblMetazoa" id="PPA41019.1"/>
    </source>
</evidence>
<accession>A0A8R1YYG1</accession>
<accession>A0A2A6CLH4</accession>
<dbReference type="EnsemblMetazoa" id="PPA41019.1">
    <property type="protein sequence ID" value="PPA41019.1"/>
    <property type="gene ID" value="WBGene00279388"/>
</dbReference>
<dbReference type="Pfam" id="PF10317">
    <property type="entry name" value="7TM_GPCR_Srd"/>
    <property type="match status" value="1"/>
</dbReference>
<dbReference type="InterPro" id="IPR050920">
    <property type="entry name" value="Nematode_rcpt-like_delta"/>
</dbReference>
<keyword evidence="5" id="KW-0472">Membrane</keyword>
<organism evidence="6 7">
    <name type="scientific">Pristionchus pacificus</name>
    <name type="common">Parasitic nematode worm</name>
    <dbReference type="NCBI Taxonomy" id="54126"/>
    <lineage>
        <taxon>Eukaryota</taxon>
        <taxon>Metazoa</taxon>
        <taxon>Ecdysozoa</taxon>
        <taxon>Nematoda</taxon>
        <taxon>Chromadorea</taxon>
        <taxon>Rhabditida</taxon>
        <taxon>Rhabditina</taxon>
        <taxon>Diplogasteromorpha</taxon>
        <taxon>Diplogasteroidea</taxon>
        <taxon>Neodiplogasteridae</taxon>
        <taxon>Pristionchus</taxon>
    </lineage>
</organism>
<evidence type="ECO:0000313" key="7">
    <source>
        <dbReference type="Proteomes" id="UP000005239"/>
    </source>
</evidence>
<proteinExistence type="inferred from homology"/>
<comment type="similarity">
    <text evidence="2">Belongs to the nematode receptor-like protein srd family.</text>
</comment>
<evidence type="ECO:0000256" key="4">
    <source>
        <dbReference type="ARBA" id="ARBA00022989"/>
    </source>
</evidence>
<gene>
    <name evidence="6" type="primary">WBGene00279388</name>
</gene>
<comment type="subcellular location">
    <subcellularLocation>
        <location evidence="1">Membrane</location>
        <topology evidence="1">Multi-pass membrane protein</topology>
    </subcellularLocation>
</comment>
<protein>
    <submittedName>
        <fullName evidence="6">G protein-coupled receptor</fullName>
    </submittedName>
</protein>
<dbReference type="GO" id="GO:0016020">
    <property type="term" value="C:membrane"/>
    <property type="evidence" value="ECO:0007669"/>
    <property type="project" value="UniProtKB-SubCell"/>
</dbReference>
<dbReference type="InterPro" id="IPR019421">
    <property type="entry name" value="7TM_GPCR_serpentine_rcpt_Srd"/>
</dbReference>
<reference evidence="7" key="1">
    <citation type="journal article" date="2008" name="Nat. Genet.">
        <title>The Pristionchus pacificus genome provides a unique perspective on nematode lifestyle and parasitism.</title>
        <authorList>
            <person name="Dieterich C."/>
            <person name="Clifton S.W."/>
            <person name="Schuster L.N."/>
            <person name="Chinwalla A."/>
            <person name="Delehaunty K."/>
            <person name="Dinkelacker I."/>
            <person name="Fulton L."/>
            <person name="Fulton R."/>
            <person name="Godfrey J."/>
            <person name="Minx P."/>
            <person name="Mitreva M."/>
            <person name="Roeseler W."/>
            <person name="Tian H."/>
            <person name="Witte H."/>
            <person name="Yang S.P."/>
            <person name="Wilson R.K."/>
            <person name="Sommer R.J."/>
        </authorList>
    </citation>
    <scope>NUCLEOTIDE SEQUENCE [LARGE SCALE GENOMIC DNA]</scope>
    <source>
        <strain evidence="7">PS312</strain>
    </source>
</reference>
<evidence type="ECO:0000256" key="1">
    <source>
        <dbReference type="ARBA" id="ARBA00004141"/>
    </source>
</evidence>